<feature type="region of interest" description="Disordered" evidence="2">
    <location>
        <begin position="17"/>
        <end position="278"/>
    </location>
</feature>
<feature type="compositionally biased region" description="Polar residues" evidence="2">
    <location>
        <begin position="364"/>
        <end position="377"/>
    </location>
</feature>
<dbReference type="AlphaFoldDB" id="A0A0G4KDV2"/>
<dbReference type="Gene3D" id="3.10.110.10">
    <property type="entry name" value="Ubiquitin Conjugating Enzyme"/>
    <property type="match status" value="1"/>
</dbReference>
<evidence type="ECO:0000256" key="1">
    <source>
        <dbReference type="ARBA" id="ARBA00022786"/>
    </source>
</evidence>
<dbReference type="SUPFAM" id="SSF54495">
    <property type="entry name" value="UBC-like"/>
    <property type="match status" value="1"/>
</dbReference>
<protein>
    <recommendedName>
        <fullName evidence="3">UBC core domain-containing protein</fullName>
    </recommendedName>
</protein>
<feature type="compositionally biased region" description="Acidic residues" evidence="2">
    <location>
        <begin position="652"/>
        <end position="664"/>
    </location>
</feature>
<dbReference type="STRING" id="100787.A0A0G4KDV2"/>
<dbReference type="SMART" id="SM00212">
    <property type="entry name" value="UBCc"/>
    <property type="match status" value="1"/>
</dbReference>
<dbReference type="InterPro" id="IPR016135">
    <property type="entry name" value="UBQ-conjugating_enzyme/RWD"/>
</dbReference>
<proteinExistence type="predicted"/>
<dbReference type="Pfam" id="PF00179">
    <property type="entry name" value="UQ_con"/>
    <property type="match status" value="1"/>
</dbReference>
<feature type="region of interest" description="Disordered" evidence="2">
    <location>
        <begin position="298"/>
        <end position="560"/>
    </location>
</feature>
<dbReference type="InterPro" id="IPR050113">
    <property type="entry name" value="Ub_conjugating_enzyme"/>
</dbReference>
<feature type="compositionally biased region" description="Low complexity" evidence="2">
    <location>
        <begin position="239"/>
        <end position="258"/>
    </location>
</feature>
<feature type="compositionally biased region" description="Pro residues" evidence="2">
    <location>
        <begin position="28"/>
        <end position="37"/>
    </location>
</feature>
<evidence type="ECO:0000256" key="2">
    <source>
        <dbReference type="SAM" id="MobiDB-lite"/>
    </source>
</evidence>
<name>A0A0G4KDV2_VERLO</name>
<feature type="domain" description="UBC core" evidence="3">
    <location>
        <begin position="993"/>
        <end position="1146"/>
    </location>
</feature>
<sequence length="1151" mass="123537">MSSFAYLVVSPCDYLTSALDGDQTSPRNMPPPNPPFIFPARPGSSSAPSSYSRASGRRPQSAIESPSRSTFNENSPPSADRPRRSPALPDFSFNPGASMAADNNVSLLSPPMSPLSPRQIPSPSKPGGHGHRRGGSEFVGGNIRSGGSIAVMSTSPTKSESGFASPAFQPPQLGEPPAGGRRRGHAHRRSAAISSHDLTLILQPPKPANALRGSSAPNSPADFGRRPGESPEMSPVQLPVPATPTTEPSTSGTPVESELAAPELPVQTTPRASRPVPRARVGFSDTLEFIPRPLSLVSSDASSTATARPGGHSVSGSISSIISMNDEPVLEKEPAIAAPVEPRRTRSLPPQESRPSTAGAILERSQSIQSVNHSGSSPRRRNSIPTLTHVPDPATNIPSQPSPTKTPKRWSFFGLDPFAGAHSPTRLVPVSPREQENVPTTADASFNSSDQAPNVAPETDGPAPTGSKKPSKKSKKKKKKVKAWAGSILKPKSKPRDKKGETGCLPDQLSTHSEPELEYRRDESAVETFASPVTPTVTITDSSSPNQTAHPWKPRSVSTPEDDAAFSMIDLDAALGPFNTPIVHSAEWDAAQKAAGSAKRQLHSAQGMKGFSGPGMHYHRRAESAPEMVPFEASRFGINRFGSSSTMADVFEEDEEEDDDDDSEDGKTTSSLPTSKDSLKDNRSDAAETCSDDETPPAIMIQKNPMMDALAVQDEEFGRTRHAASMKSERSMNSLHEQVIVEEPRNVDFRSAAVLQETSDSTGSATPSPRHALGHTDLAPVEVSPLHLATPSNIPISPYSMSHGSSFPSPRSPMSYDAQRISTAPSSVNEENTFQSLLLGEPGPELRCSVDIPPSLTSSTSTMTRDSTFVPMPQPRAPMPFRPDQRPVSVSSAAFGRRRSSLASLSRLISSSHGERSKLSEEVPVESEAAKKQKVSRAKRLSRMVQFWKAKDESETRATLPASPPRLPPTPFPMSWKIQDLPEKGSSAATHRNATRRLLKELDVWRREQVDERGVERLGPVGDEDLLHWEAVINGRGIGGGYDDGRWLLSIQVPTTYPLRPPTIRFVTPIVHANVALDSGEICLDLLKDAWTPAYSVLESVRAVRTLLGYPGVDSPLNVDVAALLRAGDTVGAKGLVEYWIGEEGGRYNGT</sequence>
<feature type="compositionally biased region" description="Basic residues" evidence="2">
    <location>
        <begin position="180"/>
        <end position="190"/>
    </location>
</feature>
<feature type="region of interest" description="Disordered" evidence="2">
    <location>
        <begin position="756"/>
        <end position="775"/>
    </location>
</feature>
<feature type="compositionally biased region" description="Low complexity" evidence="2">
    <location>
        <begin position="38"/>
        <end position="59"/>
    </location>
</feature>
<accession>A0A0G4KDV2</accession>
<keyword evidence="1" id="KW-0833">Ubl conjugation pathway</keyword>
<feature type="compositionally biased region" description="Basic and acidic residues" evidence="2">
    <location>
        <begin position="677"/>
        <end position="686"/>
    </location>
</feature>
<keyword evidence="5" id="KW-1185">Reference proteome</keyword>
<feature type="compositionally biased region" description="Low complexity" evidence="2">
    <location>
        <begin position="310"/>
        <end position="323"/>
    </location>
</feature>
<feature type="compositionally biased region" description="Polar residues" evidence="2">
    <location>
        <begin position="437"/>
        <end position="452"/>
    </location>
</feature>
<feature type="compositionally biased region" description="Basic and acidic residues" evidence="2">
    <location>
        <begin position="513"/>
        <end position="524"/>
    </location>
</feature>
<feature type="compositionally biased region" description="Basic residues" evidence="2">
    <location>
        <begin position="469"/>
        <end position="482"/>
    </location>
</feature>
<dbReference type="EMBL" id="CVQH01000447">
    <property type="protein sequence ID" value="CRJ85962.1"/>
    <property type="molecule type" value="Genomic_DNA"/>
</dbReference>
<evidence type="ECO:0000259" key="3">
    <source>
        <dbReference type="PROSITE" id="PS50127"/>
    </source>
</evidence>
<feature type="region of interest" description="Disordered" evidence="2">
    <location>
        <begin position="652"/>
        <end position="700"/>
    </location>
</feature>
<dbReference type="PANTHER" id="PTHR24067">
    <property type="entry name" value="UBIQUITIN-CONJUGATING ENZYME E2"/>
    <property type="match status" value="1"/>
</dbReference>
<feature type="compositionally biased region" description="Polar residues" evidence="2">
    <location>
        <begin position="531"/>
        <end position="549"/>
    </location>
</feature>
<feature type="compositionally biased region" description="Polar residues" evidence="2">
    <location>
        <begin position="151"/>
        <end position="162"/>
    </location>
</feature>
<gene>
    <name evidence="4" type="ORF">BN1708_009198</name>
</gene>
<evidence type="ECO:0000313" key="5">
    <source>
        <dbReference type="Proteomes" id="UP000044602"/>
    </source>
</evidence>
<dbReference type="PROSITE" id="PS50127">
    <property type="entry name" value="UBC_2"/>
    <property type="match status" value="1"/>
</dbReference>
<feature type="compositionally biased region" description="Polar residues" evidence="2">
    <location>
        <begin position="396"/>
        <end position="405"/>
    </location>
</feature>
<feature type="compositionally biased region" description="Polar residues" evidence="2">
    <location>
        <begin position="62"/>
        <end position="74"/>
    </location>
</feature>
<reference evidence="4 5" key="1">
    <citation type="submission" date="2015-05" db="EMBL/GenBank/DDBJ databases">
        <authorList>
            <person name="Wang D.B."/>
            <person name="Wang M."/>
        </authorList>
    </citation>
    <scope>NUCLEOTIDE SEQUENCE [LARGE SCALE GENOMIC DNA]</scope>
    <source>
        <strain evidence="4">VL1</strain>
    </source>
</reference>
<feature type="compositionally biased region" description="Polar residues" evidence="2">
    <location>
        <begin position="756"/>
        <end position="767"/>
    </location>
</feature>
<evidence type="ECO:0000313" key="4">
    <source>
        <dbReference type="EMBL" id="CRJ85962.1"/>
    </source>
</evidence>
<feature type="region of interest" description="Disordered" evidence="2">
    <location>
        <begin position="594"/>
        <end position="618"/>
    </location>
</feature>
<organism evidence="4 5">
    <name type="scientific">Verticillium longisporum</name>
    <name type="common">Verticillium dahliae var. longisporum</name>
    <dbReference type="NCBI Taxonomy" id="100787"/>
    <lineage>
        <taxon>Eukaryota</taxon>
        <taxon>Fungi</taxon>
        <taxon>Dikarya</taxon>
        <taxon>Ascomycota</taxon>
        <taxon>Pezizomycotina</taxon>
        <taxon>Sordariomycetes</taxon>
        <taxon>Hypocreomycetidae</taxon>
        <taxon>Glomerellales</taxon>
        <taxon>Plectosphaerellaceae</taxon>
        <taxon>Verticillium</taxon>
    </lineage>
</organism>
<dbReference type="CDD" id="cd23812">
    <property type="entry name" value="UBCc_ScPEX4-like"/>
    <property type="match status" value="1"/>
</dbReference>
<dbReference type="Proteomes" id="UP000044602">
    <property type="component" value="Unassembled WGS sequence"/>
</dbReference>
<feature type="region of interest" description="Disordered" evidence="2">
    <location>
        <begin position="906"/>
        <end position="934"/>
    </location>
</feature>
<dbReference type="InterPro" id="IPR000608">
    <property type="entry name" value="UBC"/>
</dbReference>